<keyword evidence="3" id="KW-0406">Ion transport</keyword>
<dbReference type="Gene3D" id="1.20.1510.10">
    <property type="entry name" value="Cation efflux protein transmembrane domain"/>
    <property type="match status" value="1"/>
</dbReference>
<keyword evidence="5 7" id="KW-0472">Membrane</keyword>
<dbReference type="InterPro" id="IPR050681">
    <property type="entry name" value="CDF/SLC30A"/>
</dbReference>
<dbReference type="InterPro" id="IPR027469">
    <property type="entry name" value="Cation_efflux_TMD_sf"/>
</dbReference>
<dbReference type="SUPFAM" id="SSF161111">
    <property type="entry name" value="Cation efflux protein transmembrane domain-like"/>
    <property type="match status" value="1"/>
</dbReference>
<dbReference type="GO" id="GO:0030003">
    <property type="term" value="P:intracellular monoatomic cation homeostasis"/>
    <property type="evidence" value="ECO:0007669"/>
    <property type="project" value="UniProtKB-ARBA"/>
</dbReference>
<proteinExistence type="predicted"/>
<dbReference type="GO" id="GO:0005886">
    <property type="term" value="C:plasma membrane"/>
    <property type="evidence" value="ECO:0007669"/>
    <property type="project" value="TreeGrafter"/>
</dbReference>
<keyword evidence="3" id="KW-0862">Zinc</keyword>
<dbReference type="AlphaFoldDB" id="A0A0L0H7N4"/>
<evidence type="ECO:0000256" key="4">
    <source>
        <dbReference type="ARBA" id="ARBA00022989"/>
    </source>
</evidence>
<accession>A0A0L0H7N4</accession>
<feature type="transmembrane region" description="Helical" evidence="7">
    <location>
        <begin position="73"/>
        <end position="92"/>
    </location>
</feature>
<keyword evidence="3" id="KW-0813">Transport</keyword>
<dbReference type="InterPro" id="IPR058533">
    <property type="entry name" value="Cation_efflux_TM"/>
</dbReference>
<dbReference type="RefSeq" id="XP_016604951.1">
    <property type="nucleotide sequence ID" value="XM_016755895.1"/>
</dbReference>
<dbReference type="eggNOG" id="KOG1482">
    <property type="taxonomic scope" value="Eukaryota"/>
</dbReference>
<evidence type="ECO:0000256" key="6">
    <source>
        <dbReference type="SAM" id="MobiDB-lite"/>
    </source>
</evidence>
<dbReference type="PANTHER" id="PTHR11562:SF17">
    <property type="entry name" value="RE54080P-RELATED"/>
    <property type="match status" value="1"/>
</dbReference>
<keyword evidence="4 7" id="KW-1133">Transmembrane helix</keyword>
<keyword evidence="10" id="KW-1185">Reference proteome</keyword>
<evidence type="ECO:0000313" key="9">
    <source>
        <dbReference type="EMBL" id="KNC96911.1"/>
    </source>
</evidence>
<dbReference type="OMA" id="PCDNCNK"/>
<evidence type="ECO:0000256" key="7">
    <source>
        <dbReference type="SAM" id="Phobius"/>
    </source>
</evidence>
<dbReference type="Pfam" id="PF01545">
    <property type="entry name" value="Cation_efflux"/>
    <property type="match status" value="1"/>
</dbReference>
<protein>
    <submittedName>
        <fullName evidence="9">Cation diffusion facilitator family transporter</fullName>
    </submittedName>
</protein>
<reference evidence="9 10" key="1">
    <citation type="submission" date="2009-08" db="EMBL/GenBank/DDBJ databases">
        <title>The Genome Sequence of Spizellomyces punctatus strain DAOM BR117.</title>
        <authorList>
            <consortium name="The Broad Institute Genome Sequencing Platform"/>
            <person name="Russ C."/>
            <person name="Cuomo C."/>
            <person name="Shea T."/>
            <person name="Young S.K."/>
            <person name="Zeng Q."/>
            <person name="Koehrsen M."/>
            <person name="Haas B."/>
            <person name="Borodovsky M."/>
            <person name="Guigo R."/>
            <person name="Alvarado L."/>
            <person name="Berlin A."/>
            <person name="Bochicchio J."/>
            <person name="Borenstein D."/>
            <person name="Chapman S."/>
            <person name="Chen Z."/>
            <person name="Engels R."/>
            <person name="Freedman E."/>
            <person name="Gellesch M."/>
            <person name="Goldberg J."/>
            <person name="Griggs A."/>
            <person name="Gujja S."/>
            <person name="Heiman D."/>
            <person name="Hepburn T."/>
            <person name="Howarth C."/>
            <person name="Jen D."/>
            <person name="Larson L."/>
            <person name="Lewis B."/>
            <person name="Mehta T."/>
            <person name="Park D."/>
            <person name="Pearson M."/>
            <person name="Roberts A."/>
            <person name="Saif S."/>
            <person name="Shenoy N."/>
            <person name="Sisk P."/>
            <person name="Stolte C."/>
            <person name="Sykes S."/>
            <person name="Thomson T."/>
            <person name="Walk T."/>
            <person name="White J."/>
            <person name="Yandava C."/>
            <person name="Burger G."/>
            <person name="Gray M.W."/>
            <person name="Holland P.W.H."/>
            <person name="King N."/>
            <person name="Lang F.B.F."/>
            <person name="Roger A.J."/>
            <person name="Ruiz-Trillo I."/>
            <person name="Lander E."/>
            <person name="Nusbaum C."/>
        </authorList>
    </citation>
    <scope>NUCLEOTIDE SEQUENCE [LARGE SCALE GENOMIC DNA]</scope>
    <source>
        <strain evidence="9 10">DAOM BR117</strain>
    </source>
</reference>
<feature type="transmembrane region" description="Helical" evidence="7">
    <location>
        <begin position="104"/>
        <end position="123"/>
    </location>
</feature>
<dbReference type="Proteomes" id="UP000053201">
    <property type="component" value="Unassembled WGS sequence"/>
</dbReference>
<keyword evidence="3" id="KW-0864">Zinc transport</keyword>
<feature type="compositionally biased region" description="Low complexity" evidence="6">
    <location>
        <begin position="47"/>
        <end position="65"/>
    </location>
</feature>
<dbReference type="GeneID" id="27690934"/>
<dbReference type="GO" id="GO:0005385">
    <property type="term" value="F:zinc ion transmembrane transporter activity"/>
    <property type="evidence" value="ECO:0007669"/>
    <property type="project" value="TreeGrafter"/>
</dbReference>
<dbReference type="NCBIfam" id="TIGR01297">
    <property type="entry name" value="CDF"/>
    <property type="match status" value="1"/>
</dbReference>
<dbReference type="GO" id="GO:0098771">
    <property type="term" value="P:inorganic ion homeostasis"/>
    <property type="evidence" value="ECO:0007669"/>
    <property type="project" value="UniProtKB-ARBA"/>
</dbReference>
<name>A0A0L0H7N4_SPIPD</name>
<organism evidence="9 10">
    <name type="scientific">Spizellomyces punctatus (strain DAOM BR117)</name>
    <dbReference type="NCBI Taxonomy" id="645134"/>
    <lineage>
        <taxon>Eukaryota</taxon>
        <taxon>Fungi</taxon>
        <taxon>Fungi incertae sedis</taxon>
        <taxon>Chytridiomycota</taxon>
        <taxon>Chytridiomycota incertae sedis</taxon>
        <taxon>Chytridiomycetes</taxon>
        <taxon>Spizellomycetales</taxon>
        <taxon>Spizellomycetaceae</taxon>
        <taxon>Spizellomyces</taxon>
    </lineage>
</organism>
<feature type="transmembrane region" description="Helical" evidence="7">
    <location>
        <begin position="249"/>
        <end position="270"/>
    </location>
</feature>
<evidence type="ECO:0000313" key="10">
    <source>
        <dbReference type="Proteomes" id="UP000053201"/>
    </source>
</evidence>
<comment type="subcellular location">
    <subcellularLocation>
        <location evidence="1">Membrane</location>
        <topology evidence="1">Multi-pass membrane protein</topology>
    </subcellularLocation>
</comment>
<dbReference type="VEuPathDB" id="FungiDB:SPPG_07737"/>
<evidence type="ECO:0000256" key="3">
    <source>
        <dbReference type="ARBA" id="ARBA00022906"/>
    </source>
</evidence>
<gene>
    <name evidence="9" type="ORF">SPPG_07737</name>
</gene>
<dbReference type="EMBL" id="KQ257466">
    <property type="protein sequence ID" value="KNC96911.1"/>
    <property type="molecule type" value="Genomic_DNA"/>
</dbReference>
<evidence type="ECO:0000259" key="8">
    <source>
        <dbReference type="Pfam" id="PF01545"/>
    </source>
</evidence>
<dbReference type="InParanoid" id="A0A0L0H7N4"/>
<dbReference type="PANTHER" id="PTHR11562">
    <property type="entry name" value="CATION EFFLUX PROTEIN/ ZINC TRANSPORTER"/>
    <property type="match status" value="1"/>
</dbReference>
<dbReference type="InterPro" id="IPR002524">
    <property type="entry name" value="Cation_efflux"/>
</dbReference>
<sequence>MPPNTHHHNSSESTSFDLNDSLTMIPMDIESTKFQHTPDAIPLIPHSTSPSSRPITTTSSPISPSSTRAQKRLALGITICFTFFLIELAGGLYSNSLALVADSFHLLTDAAAYTVSFVALWIARKRAGGRFTFGFKRAEVLGALISVLLIWALVLALLKEATERVLGDPEPINATMMLPLAIAGLVVNIILINVFGLDDHHHHHSKESKTDSPNINLRAAILHAMGDLVCSIGVVLSSIAIILKPSWQILDPICTFLFSFVVLFTTFRIIRDIVLVFMEATPAHVSPVLPESLHNLPHIKSIHATRIWCLTTEYPICTAHIVVYDKTDAETRDLVLKEAGRIVQEAGIKEWTFQIESESEGQICVRDEDIV</sequence>
<dbReference type="OrthoDB" id="9944568at2759"/>
<feature type="region of interest" description="Disordered" evidence="6">
    <location>
        <begin position="40"/>
        <end position="65"/>
    </location>
</feature>
<dbReference type="STRING" id="645134.A0A0L0H7N4"/>
<feature type="transmembrane region" description="Helical" evidence="7">
    <location>
        <begin position="135"/>
        <end position="158"/>
    </location>
</feature>
<evidence type="ECO:0000256" key="1">
    <source>
        <dbReference type="ARBA" id="ARBA00004141"/>
    </source>
</evidence>
<evidence type="ECO:0000256" key="2">
    <source>
        <dbReference type="ARBA" id="ARBA00022692"/>
    </source>
</evidence>
<keyword evidence="2 7" id="KW-0812">Transmembrane</keyword>
<feature type="transmembrane region" description="Helical" evidence="7">
    <location>
        <begin position="178"/>
        <end position="198"/>
    </location>
</feature>
<feature type="transmembrane region" description="Helical" evidence="7">
    <location>
        <begin position="219"/>
        <end position="243"/>
    </location>
</feature>
<evidence type="ECO:0000256" key="5">
    <source>
        <dbReference type="ARBA" id="ARBA00023136"/>
    </source>
</evidence>
<feature type="domain" description="Cation efflux protein transmembrane" evidence="8">
    <location>
        <begin position="75"/>
        <end position="276"/>
    </location>
</feature>